<dbReference type="Proteomes" id="UP001151760">
    <property type="component" value="Unassembled WGS sequence"/>
</dbReference>
<evidence type="ECO:0000313" key="3">
    <source>
        <dbReference type="Proteomes" id="UP001151760"/>
    </source>
</evidence>
<dbReference type="EMBL" id="BQNB010020881">
    <property type="protein sequence ID" value="GJU00608.1"/>
    <property type="molecule type" value="Genomic_DNA"/>
</dbReference>
<feature type="region of interest" description="Disordered" evidence="1">
    <location>
        <begin position="156"/>
        <end position="175"/>
    </location>
</feature>
<evidence type="ECO:0000256" key="1">
    <source>
        <dbReference type="SAM" id="MobiDB-lite"/>
    </source>
</evidence>
<feature type="compositionally biased region" description="Basic and acidic residues" evidence="1">
    <location>
        <begin position="220"/>
        <end position="238"/>
    </location>
</feature>
<comment type="caution">
    <text evidence="2">The sequence shown here is derived from an EMBL/GenBank/DDBJ whole genome shotgun (WGS) entry which is preliminary data.</text>
</comment>
<reference evidence="2" key="2">
    <citation type="submission" date="2022-01" db="EMBL/GenBank/DDBJ databases">
        <authorList>
            <person name="Yamashiro T."/>
            <person name="Shiraishi A."/>
            <person name="Satake H."/>
            <person name="Nakayama K."/>
        </authorList>
    </citation>
    <scope>NUCLEOTIDE SEQUENCE</scope>
</reference>
<feature type="region of interest" description="Disordered" evidence="1">
    <location>
        <begin position="68"/>
        <end position="142"/>
    </location>
</feature>
<feature type="compositionally biased region" description="Polar residues" evidence="1">
    <location>
        <begin position="77"/>
        <end position="105"/>
    </location>
</feature>
<protein>
    <submittedName>
        <fullName evidence="2">Uncharacterized protein</fullName>
    </submittedName>
</protein>
<organism evidence="2 3">
    <name type="scientific">Tanacetum coccineum</name>
    <dbReference type="NCBI Taxonomy" id="301880"/>
    <lineage>
        <taxon>Eukaryota</taxon>
        <taxon>Viridiplantae</taxon>
        <taxon>Streptophyta</taxon>
        <taxon>Embryophyta</taxon>
        <taxon>Tracheophyta</taxon>
        <taxon>Spermatophyta</taxon>
        <taxon>Magnoliopsida</taxon>
        <taxon>eudicotyledons</taxon>
        <taxon>Gunneridae</taxon>
        <taxon>Pentapetalae</taxon>
        <taxon>asterids</taxon>
        <taxon>campanulids</taxon>
        <taxon>Asterales</taxon>
        <taxon>Asteraceae</taxon>
        <taxon>Asteroideae</taxon>
        <taxon>Anthemideae</taxon>
        <taxon>Anthemidinae</taxon>
        <taxon>Tanacetum</taxon>
    </lineage>
</organism>
<gene>
    <name evidence="2" type="ORF">Tco_1110946</name>
</gene>
<keyword evidence="3" id="KW-1185">Reference proteome</keyword>
<feature type="compositionally biased region" description="Basic residues" evidence="1">
    <location>
        <begin position="124"/>
        <end position="140"/>
    </location>
</feature>
<sequence length="329" mass="36221">MADLKFVDQHNMVACLEKTEENAEFHQIVDFLSTCSINYALTENLDQGKVTPLFNSMLVQNQALEGEGSAIPPELQPTPSTSQPNVLEPQTESLQTKTPPTVSHELQTEAHIEQILPSSSTYQRKQRKTQNLRRAKKAPRNHGGVLAQTRFERVLEKPNEPPLLEGHTSGSEKDSMEHTFELMDTVPPTSHDSPLTGGYIPGSDEGRMTLKDIKAISKSQEIRKERGSQPSHTQKEDIQADSDFDVLDDDMEDVEGKTVHTATTGVSAVSAPVTTAGVAISTAEARTPSTTAATAFIDKDLTSAQTLIKMKEEKAKEKRLLLKYVEDSQ</sequence>
<accession>A0ABQ5IK90</accession>
<name>A0ABQ5IK90_9ASTR</name>
<feature type="region of interest" description="Disordered" evidence="1">
    <location>
        <begin position="220"/>
        <end position="240"/>
    </location>
</feature>
<feature type="region of interest" description="Disordered" evidence="1">
    <location>
        <begin position="185"/>
        <end position="206"/>
    </location>
</feature>
<reference evidence="2" key="1">
    <citation type="journal article" date="2022" name="Int. J. Mol. Sci.">
        <title>Draft Genome of Tanacetum Coccineum: Genomic Comparison of Closely Related Tanacetum-Family Plants.</title>
        <authorList>
            <person name="Yamashiro T."/>
            <person name="Shiraishi A."/>
            <person name="Nakayama K."/>
            <person name="Satake H."/>
        </authorList>
    </citation>
    <scope>NUCLEOTIDE SEQUENCE</scope>
</reference>
<proteinExistence type="predicted"/>
<evidence type="ECO:0000313" key="2">
    <source>
        <dbReference type="EMBL" id="GJU00608.1"/>
    </source>
</evidence>